<evidence type="ECO:0000256" key="5">
    <source>
        <dbReference type="SAM" id="MobiDB-lite"/>
    </source>
</evidence>
<dbReference type="GO" id="GO:0006979">
    <property type="term" value="P:response to oxidative stress"/>
    <property type="evidence" value="ECO:0007669"/>
    <property type="project" value="InterPro"/>
</dbReference>
<dbReference type="SUPFAM" id="SSF49478">
    <property type="entry name" value="Cna protein B-type domain"/>
    <property type="match status" value="1"/>
</dbReference>
<dbReference type="InterPro" id="IPR019791">
    <property type="entry name" value="Haem_peroxidase_animal"/>
</dbReference>
<dbReference type="Proteomes" id="UP000011991">
    <property type="component" value="Unassembled WGS sequence"/>
</dbReference>
<protein>
    <submittedName>
        <fullName evidence="7">Heme peroxidase, animal</fullName>
        <ecNumber evidence="7">1.-.-.-</ecNumber>
    </submittedName>
</protein>
<name>M5RUG9_9BACT</name>
<dbReference type="AlphaFoldDB" id="M5RUG9"/>
<dbReference type="InterPro" id="IPR010255">
    <property type="entry name" value="Haem_peroxidase_sf"/>
</dbReference>
<dbReference type="RefSeq" id="WP_008690037.1">
    <property type="nucleotide sequence ID" value="NZ_ANOG01000017.1"/>
</dbReference>
<dbReference type="PANTHER" id="PTHR11475">
    <property type="entry name" value="OXIDASE/PEROXIDASE"/>
    <property type="match status" value="1"/>
</dbReference>
<dbReference type="Pfam" id="PF03098">
    <property type="entry name" value="An_peroxidase"/>
    <property type="match status" value="1"/>
</dbReference>
<keyword evidence="8" id="KW-1185">Reference proteome</keyword>
<dbReference type="SUPFAM" id="SSF48113">
    <property type="entry name" value="Heme-dependent peroxidases"/>
    <property type="match status" value="1"/>
</dbReference>
<gene>
    <name evidence="7" type="ORF">RMSM_00144</name>
</gene>
<dbReference type="PATRIC" id="fig|1265738.3.peg.151"/>
<evidence type="ECO:0000256" key="4">
    <source>
        <dbReference type="ARBA" id="ARBA00023180"/>
    </source>
</evidence>
<feature type="domain" description="SD-repeat containing protein B" evidence="6">
    <location>
        <begin position="637"/>
        <end position="693"/>
    </location>
</feature>
<evidence type="ECO:0000256" key="3">
    <source>
        <dbReference type="ARBA" id="ARBA00022729"/>
    </source>
</evidence>
<dbReference type="EMBL" id="ANOG01000017">
    <property type="protein sequence ID" value="EMI22940.1"/>
    <property type="molecule type" value="Genomic_DNA"/>
</dbReference>
<feature type="compositionally biased region" description="Basic residues" evidence="5">
    <location>
        <begin position="18"/>
        <end position="33"/>
    </location>
</feature>
<keyword evidence="2" id="KW-0964">Secreted</keyword>
<dbReference type="Gene3D" id="2.60.40.10">
    <property type="entry name" value="Immunoglobulins"/>
    <property type="match status" value="1"/>
</dbReference>
<organism evidence="7 8">
    <name type="scientific">Rhodopirellula maiorica SM1</name>
    <dbReference type="NCBI Taxonomy" id="1265738"/>
    <lineage>
        <taxon>Bacteria</taxon>
        <taxon>Pseudomonadati</taxon>
        <taxon>Planctomycetota</taxon>
        <taxon>Planctomycetia</taxon>
        <taxon>Pirellulales</taxon>
        <taxon>Pirellulaceae</taxon>
        <taxon>Novipirellula</taxon>
    </lineage>
</organism>
<comment type="subcellular location">
    <subcellularLocation>
        <location evidence="1">Secreted</location>
    </subcellularLocation>
</comment>
<keyword evidence="7" id="KW-0575">Peroxidase</keyword>
<dbReference type="InterPro" id="IPR033764">
    <property type="entry name" value="Sdr_B"/>
</dbReference>
<evidence type="ECO:0000313" key="7">
    <source>
        <dbReference type="EMBL" id="EMI22940.1"/>
    </source>
</evidence>
<dbReference type="GO" id="GO:0020037">
    <property type="term" value="F:heme binding"/>
    <property type="evidence" value="ECO:0007669"/>
    <property type="project" value="InterPro"/>
</dbReference>
<dbReference type="OrthoDB" id="9765610at2"/>
<dbReference type="CDD" id="cd09822">
    <property type="entry name" value="peroxinectin_like_bacterial"/>
    <property type="match status" value="1"/>
</dbReference>
<keyword evidence="7" id="KW-0560">Oxidoreductase</keyword>
<evidence type="ECO:0000256" key="1">
    <source>
        <dbReference type="ARBA" id="ARBA00004613"/>
    </source>
</evidence>
<dbReference type="PROSITE" id="PS50292">
    <property type="entry name" value="PEROXIDASE_3"/>
    <property type="match status" value="1"/>
</dbReference>
<dbReference type="PANTHER" id="PTHR11475:SF4">
    <property type="entry name" value="CHORION PEROXIDASE"/>
    <property type="match status" value="1"/>
</dbReference>
<keyword evidence="4" id="KW-0325">Glycoprotein</keyword>
<evidence type="ECO:0000313" key="8">
    <source>
        <dbReference type="Proteomes" id="UP000011991"/>
    </source>
</evidence>
<reference evidence="7 8" key="1">
    <citation type="journal article" date="2013" name="Mar. Genomics">
        <title>Expression of sulfatases in Rhodopirellula baltica and the diversity of sulfatases in the genus Rhodopirellula.</title>
        <authorList>
            <person name="Wegner C.E."/>
            <person name="Richter-Heitmann T."/>
            <person name="Klindworth A."/>
            <person name="Klockow C."/>
            <person name="Richter M."/>
            <person name="Achstetter T."/>
            <person name="Glockner F.O."/>
            <person name="Harder J."/>
        </authorList>
    </citation>
    <scope>NUCLEOTIDE SEQUENCE [LARGE SCALE GENOMIC DNA]</scope>
    <source>
        <strain evidence="7 8">SM1</strain>
    </source>
</reference>
<evidence type="ECO:0000256" key="2">
    <source>
        <dbReference type="ARBA" id="ARBA00022525"/>
    </source>
</evidence>
<dbReference type="Pfam" id="PF17210">
    <property type="entry name" value="SdrD_B"/>
    <property type="match status" value="1"/>
</dbReference>
<dbReference type="EC" id="1.-.-.-" evidence="7"/>
<dbReference type="InterPro" id="IPR013783">
    <property type="entry name" value="Ig-like_fold"/>
</dbReference>
<dbReference type="GO" id="GO:0004601">
    <property type="term" value="F:peroxidase activity"/>
    <property type="evidence" value="ECO:0007669"/>
    <property type="project" value="UniProtKB-KW"/>
</dbReference>
<comment type="caution">
    <text evidence="7">The sequence shown here is derived from an EMBL/GenBank/DDBJ whole genome shotgun (WGS) entry which is preliminary data.</text>
</comment>
<feature type="region of interest" description="Disordered" evidence="5">
    <location>
        <begin position="12"/>
        <end position="37"/>
    </location>
</feature>
<evidence type="ECO:0000259" key="6">
    <source>
        <dbReference type="Pfam" id="PF17210"/>
    </source>
</evidence>
<dbReference type="GO" id="GO:0005576">
    <property type="term" value="C:extracellular region"/>
    <property type="evidence" value="ECO:0007669"/>
    <property type="project" value="UniProtKB-SubCell"/>
</dbReference>
<sequence length="717" mass="78613">MARFWNRWIGRSTSSSSNHRKRDRKMKSLRRRMKPETLEPRQLLAATVFDNELIPENTSQDDMSPVMDASTIVNRLNGNPSSDFVPVQTSATNSEYSTSERAIEIRSIDGTGNNLANPALGTAGTDLIRLARNDYADGVAEPAGEDRRSAREISNAISAADIEGITSERDLTSFVFLWSQFLDHDIGLSLEPENAEDAVAFDIEVPSNDFLFDPLGTGDVSIRLTRSEFAEGTGTSIDNPAEQVNATTIWIDGSQIYGSNQEVADSLREFAAGRLLIRDDGLLRADDEGNLLAGDIRAAENIGLTSLYTLFVREHNRLADEISEADPELTDEEIYQQARAIVIAELQSITYNEYLPALLGEDVLDPYEGYDASVDPSMSNEFSTAAFRFGYSTLNDTLGFYGNDGLDAEESIPLPEAFFNAPLLEETGIDSVLKAEASTLSQETNLKVVDGLRNIFFEEPGSGGLDLVSLIIQRGRDHGLADLNSVREAIGLAPYESFAEITSDVELQDQLETLYSDVNDIDLWVGLLAEDHAEGSSLGETSTHIIADQFERLRDGDRLYYENTMTDREIGDIENMTLADLIELNTNNSSLQSNVFFFTPSIAGTIIADSDSLATEQLAIRDGFENQDDGQASGDRQPSTGVAGVTLELLDREENLVETTITDSDGNYQFNSFDRSGKYQVRIAASSGVTVIGSDSINVLIRNGDSHLENINFAVMV</sequence>
<proteinExistence type="predicted"/>
<dbReference type="Gene3D" id="1.10.640.10">
    <property type="entry name" value="Haem peroxidase domain superfamily, animal type"/>
    <property type="match status" value="1"/>
</dbReference>
<dbReference type="PRINTS" id="PR00457">
    <property type="entry name" value="ANPEROXIDASE"/>
</dbReference>
<keyword evidence="3" id="KW-0732">Signal</keyword>
<dbReference type="InterPro" id="IPR037120">
    <property type="entry name" value="Haem_peroxidase_sf_animal"/>
</dbReference>
<accession>M5RUG9</accession>